<dbReference type="PANTHER" id="PTHR35213:SF5">
    <property type="entry name" value="RING-TYPE DOMAIN-CONTAINING PROTEIN"/>
    <property type="match status" value="1"/>
</dbReference>
<proteinExistence type="predicted"/>
<comment type="caution">
    <text evidence="2">The sequence shown here is derived from an EMBL/GenBank/DDBJ whole genome shotgun (WGS) entry which is preliminary data.</text>
</comment>
<feature type="region of interest" description="Disordered" evidence="1">
    <location>
        <begin position="284"/>
        <end position="356"/>
    </location>
</feature>
<feature type="compositionally biased region" description="Polar residues" evidence="1">
    <location>
        <begin position="196"/>
        <end position="211"/>
    </location>
</feature>
<name>A0A9W7L8U0_9STRA</name>
<evidence type="ECO:0000313" key="2">
    <source>
        <dbReference type="EMBL" id="GMI38537.1"/>
    </source>
</evidence>
<evidence type="ECO:0000256" key="1">
    <source>
        <dbReference type="SAM" id="MobiDB-lite"/>
    </source>
</evidence>
<keyword evidence="3" id="KW-1185">Reference proteome</keyword>
<protein>
    <submittedName>
        <fullName evidence="2">Uncharacterized protein</fullName>
    </submittedName>
</protein>
<feature type="compositionally biased region" description="Polar residues" evidence="1">
    <location>
        <begin position="381"/>
        <end position="391"/>
    </location>
</feature>
<dbReference type="EMBL" id="BRYA01000088">
    <property type="protein sequence ID" value="GMI38537.1"/>
    <property type="molecule type" value="Genomic_DNA"/>
</dbReference>
<feature type="region of interest" description="Disordered" evidence="1">
    <location>
        <begin position="374"/>
        <end position="406"/>
    </location>
</feature>
<reference evidence="3" key="1">
    <citation type="journal article" date="2023" name="Commun. Biol.">
        <title>Genome analysis of Parmales, the sister group of diatoms, reveals the evolutionary specialization of diatoms from phago-mixotrophs to photoautotrophs.</title>
        <authorList>
            <person name="Ban H."/>
            <person name="Sato S."/>
            <person name="Yoshikawa S."/>
            <person name="Yamada K."/>
            <person name="Nakamura Y."/>
            <person name="Ichinomiya M."/>
            <person name="Sato N."/>
            <person name="Blanc-Mathieu R."/>
            <person name="Endo H."/>
            <person name="Kuwata A."/>
            <person name="Ogata H."/>
        </authorList>
    </citation>
    <scope>NUCLEOTIDE SEQUENCE [LARGE SCALE GENOMIC DNA]</scope>
</reference>
<organism evidence="2 3">
    <name type="scientific">Triparma columacea</name>
    <dbReference type="NCBI Taxonomy" id="722753"/>
    <lineage>
        <taxon>Eukaryota</taxon>
        <taxon>Sar</taxon>
        <taxon>Stramenopiles</taxon>
        <taxon>Ochrophyta</taxon>
        <taxon>Bolidophyceae</taxon>
        <taxon>Parmales</taxon>
        <taxon>Triparmaceae</taxon>
        <taxon>Triparma</taxon>
    </lineage>
</organism>
<dbReference type="OrthoDB" id="206902at2759"/>
<sequence>MHRSPDSPPGRKRSPPNQIAGGDYVSLDSDLGRVLMPGEVPLLKKKRSTKPRAGRDHLRKGKWTVEEEDYTTKIIHYFSNGILTLPEGITLRAYLSQKLNCDPMRITKKYAGASCLGKRVYHLSDRLENSGAEFEQAKLELAHKEKVFRARVENTSGSKYYVEDVSNLQYNTNIVVPENYISTPASSLPGPPYGSYRNQPVPTISGSSSPFQHAPPPLSSQYPPYHPAPHFHPHYMHQYPRAFPQPPAQQHLSSPPHLKPSTPTTHSKEDRDLGSILLGFMNTVRHNHPVPPSPPASTTVTSSDISDTNSSSDSESYHHHHQQQQQPQQQQQYPISGDSSASNSYPSNVVDDDNCNTSFTSSNVALHTKTLDEEFKHKPTLQPQSAVTSVSGEGELDADSGAGDRSAAVLELDEEKLGTVKVEL</sequence>
<evidence type="ECO:0000313" key="3">
    <source>
        <dbReference type="Proteomes" id="UP001165065"/>
    </source>
</evidence>
<feature type="region of interest" description="Disordered" evidence="1">
    <location>
        <begin position="187"/>
        <end position="270"/>
    </location>
</feature>
<gene>
    <name evidence="2" type="ORF">TrCOL_g1709</name>
</gene>
<dbReference type="PANTHER" id="PTHR35213">
    <property type="entry name" value="RING-TYPE DOMAIN-CONTAINING PROTEIN-RELATED"/>
    <property type="match status" value="1"/>
</dbReference>
<feature type="compositionally biased region" description="Low complexity" evidence="1">
    <location>
        <begin position="323"/>
        <end position="339"/>
    </location>
</feature>
<feature type="region of interest" description="Disordered" evidence="1">
    <location>
        <begin position="1"/>
        <end position="23"/>
    </location>
</feature>
<feature type="compositionally biased region" description="Low complexity" evidence="1">
    <location>
        <begin position="296"/>
        <end position="314"/>
    </location>
</feature>
<dbReference type="AlphaFoldDB" id="A0A9W7L8U0"/>
<accession>A0A9W7L8U0</accession>
<dbReference type="Proteomes" id="UP001165065">
    <property type="component" value="Unassembled WGS sequence"/>
</dbReference>